<accession>A0ABM2Z609</accession>
<name>A0ABM2Z609_GOSHI</name>
<feature type="domain" description="Disease resistance protein winged helix" evidence="2">
    <location>
        <begin position="156"/>
        <end position="194"/>
    </location>
</feature>
<keyword evidence="3" id="KW-1185">Reference proteome</keyword>
<dbReference type="PANTHER" id="PTHR23155:SF1221">
    <property type="entry name" value="OS11G0481150 PROTEIN"/>
    <property type="match status" value="1"/>
</dbReference>
<sequence length="194" mass="22685">MLKPSPLKTGGEAGEKPDDAMVLILNYNSFCMQCPRQSWLLHADHFFNTFHLDKLSDDDCLSIFTQHALKVRNFDGHPQFKEIGEKIVRRCNGLPLAAKSIGSLLRIVNCHREWERIYESELWNLPEEQCGIIPALRLSYHHLLSYLKRCFAYCSILPKDYEFEEEEIILLWRAEVLLQQKAMPQIKDLGNQYF</sequence>
<dbReference type="InterPro" id="IPR036388">
    <property type="entry name" value="WH-like_DNA-bd_sf"/>
</dbReference>
<dbReference type="SUPFAM" id="SSF52540">
    <property type="entry name" value="P-loop containing nucleoside triphosphate hydrolases"/>
    <property type="match status" value="1"/>
</dbReference>
<evidence type="ECO:0000313" key="4">
    <source>
        <dbReference type="RefSeq" id="XP_040938159.1"/>
    </source>
</evidence>
<dbReference type="InterPro" id="IPR042197">
    <property type="entry name" value="Apaf_helical"/>
</dbReference>
<evidence type="ECO:0000313" key="3">
    <source>
        <dbReference type="Proteomes" id="UP000818029"/>
    </source>
</evidence>
<evidence type="ECO:0000256" key="1">
    <source>
        <dbReference type="ARBA" id="ARBA00022737"/>
    </source>
</evidence>
<dbReference type="Pfam" id="PF23559">
    <property type="entry name" value="WHD_DRP"/>
    <property type="match status" value="1"/>
</dbReference>
<evidence type="ECO:0000259" key="2">
    <source>
        <dbReference type="Pfam" id="PF23559"/>
    </source>
</evidence>
<gene>
    <name evidence="4" type="primary">LOC121210114</name>
</gene>
<organism evidence="3 4">
    <name type="scientific">Gossypium hirsutum</name>
    <name type="common">Upland cotton</name>
    <name type="synonym">Gossypium mexicanum</name>
    <dbReference type="NCBI Taxonomy" id="3635"/>
    <lineage>
        <taxon>Eukaryota</taxon>
        <taxon>Viridiplantae</taxon>
        <taxon>Streptophyta</taxon>
        <taxon>Embryophyta</taxon>
        <taxon>Tracheophyta</taxon>
        <taxon>Spermatophyta</taxon>
        <taxon>Magnoliopsida</taxon>
        <taxon>eudicotyledons</taxon>
        <taxon>Gunneridae</taxon>
        <taxon>Pentapetalae</taxon>
        <taxon>rosids</taxon>
        <taxon>malvids</taxon>
        <taxon>Malvales</taxon>
        <taxon>Malvaceae</taxon>
        <taxon>Malvoideae</taxon>
        <taxon>Gossypium</taxon>
    </lineage>
</organism>
<reference evidence="4" key="2">
    <citation type="submission" date="2025-08" db="UniProtKB">
        <authorList>
            <consortium name="RefSeq"/>
        </authorList>
    </citation>
    <scope>IDENTIFICATION</scope>
</reference>
<keyword evidence="1" id="KW-0677">Repeat</keyword>
<dbReference type="Proteomes" id="UP000818029">
    <property type="component" value="Chromosome A11"/>
</dbReference>
<dbReference type="Gene3D" id="1.10.10.10">
    <property type="entry name" value="Winged helix-like DNA-binding domain superfamily/Winged helix DNA-binding domain"/>
    <property type="match status" value="1"/>
</dbReference>
<dbReference type="RefSeq" id="XP_040938159.1">
    <property type="nucleotide sequence ID" value="XM_041082225.1"/>
</dbReference>
<protein>
    <submittedName>
        <fullName evidence="4">Disease resistance protein RGA3</fullName>
    </submittedName>
</protein>
<dbReference type="InterPro" id="IPR044974">
    <property type="entry name" value="Disease_R_plants"/>
</dbReference>
<dbReference type="PANTHER" id="PTHR23155">
    <property type="entry name" value="DISEASE RESISTANCE PROTEIN RP"/>
    <property type="match status" value="1"/>
</dbReference>
<dbReference type="GeneID" id="121210114"/>
<dbReference type="InterPro" id="IPR027417">
    <property type="entry name" value="P-loop_NTPase"/>
</dbReference>
<dbReference type="Gene3D" id="1.10.8.430">
    <property type="entry name" value="Helical domain of apoptotic protease-activating factors"/>
    <property type="match status" value="1"/>
</dbReference>
<dbReference type="InterPro" id="IPR058922">
    <property type="entry name" value="WHD_DRP"/>
</dbReference>
<proteinExistence type="predicted"/>
<reference evidence="3" key="1">
    <citation type="journal article" date="2020" name="Nat. Genet.">
        <title>Genomic diversifications of five Gossypium allopolyploid species and their impact on cotton improvement.</title>
        <authorList>
            <person name="Chen Z.J."/>
            <person name="Sreedasyam A."/>
            <person name="Ando A."/>
            <person name="Song Q."/>
            <person name="De Santiago L.M."/>
            <person name="Hulse-Kemp A.M."/>
            <person name="Ding M."/>
            <person name="Ye W."/>
            <person name="Kirkbride R.C."/>
            <person name="Jenkins J."/>
            <person name="Plott C."/>
            <person name="Lovell J."/>
            <person name="Lin Y.M."/>
            <person name="Vaughn R."/>
            <person name="Liu B."/>
            <person name="Simpson S."/>
            <person name="Scheffler B.E."/>
            <person name="Wen L."/>
            <person name="Saski C.A."/>
            <person name="Grover C.E."/>
            <person name="Hu G."/>
            <person name="Conover J.L."/>
            <person name="Carlson J.W."/>
            <person name="Shu S."/>
            <person name="Boston L.B."/>
            <person name="Williams M."/>
            <person name="Peterson D.G."/>
            <person name="McGee K."/>
            <person name="Jones D.C."/>
            <person name="Wendel J.F."/>
            <person name="Stelly D.M."/>
            <person name="Grimwood J."/>
            <person name="Schmutz J."/>
        </authorList>
    </citation>
    <scope>NUCLEOTIDE SEQUENCE [LARGE SCALE GENOMIC DNA]</scope>
    <source>
        <strain evidence="3">cv. TM-1</strain>
    </source>
</reference>